<sequence>MDKTMATNPFIHHIMKRNHAFRANDVNSEREEDKKITRRFGIPRVTPSIPRELVPTEAITTTHQIPTGSECPFSCEEI</sequence>
<accession>A0A553P4G4</accession>
<organism evidence="1 2">
    <name type="scientific">Tigriopus californicus</name>
    <name type="common">Marine copepod</name>
    <dbReference type="NCBI Taxonomy" id="6832"/>
    <lineage>
        <taxon>Eukaryota</taxon>
        <taxon>Metazoa</taxon>
        <taxon>Ecdysozoa</taxon>
        <taxon>Arthropoda</taxon>
        <taxon>Crustacea</taxon>
        <taxon>Multicrustacea</taxon>
        <taxon>Hexanauplia</taxon>
        <taxon>Copepoda</taxon>
        <taxon>Harpacticoida</taxon>
        <taxon>Harpacticidae</taxon>
        <taxon>Tigriopus</taxon>
    </lineage>
</organism>
<comment type="caution">
    <text evidence="1">The sequence shown here is derived from an EMBL/GenBank/DDBJ whole genome shotgun (WGS) entry which is preliminary data.</text>
</comment>
<dbReference type="AlphaFoldDB" id="A0A553P4G4"/>
<evidence type="ECO:0000313" key="1">
    <source>
        <dbReference type="EMBL" id="TRY72579.1"/>
    </source>
</evidence>
<dbReference type="EMBL" id="VCGU01000008">
    <property type="protein sequence ID" value="TRY72579.1"/>
    <property type="molecule type" value="Genomic_DNA"/>
</dbReference>
<reference evidence="1 2" key="1">
    <citation type="journal article" date="2018" name="Nat. Ecol. Evol.">
        <title>Genomic signatures of mitonuclear coevolution across populations of Tigriopus californicus.</title>
        <authorList>
            <person name="Barreto F.S."/>
            <person name="Watson E.T."/>
            <person name="Lima T.G."/>
            <person name="Willett C.S."/>
            <person name="Edmands S."/>
            <person name="Li W."/>
            <person name="Burton R.S."/>
        </authorList>
    </citation>
    <scope>NUCLEOTIDE SEQUENCE [LARGE SCALE GENOMIC DNA]</scope>
    <source>
        <strain evidence="1 2">San Diego</strain>
    </source>
</reference>
<keyword evidence="2" id="KW-1185">Reference proteome</keyword>
<gene>
    <name evidence="1" type="ORF">TCAL_17152</name>
</gene>
<name>A0A553P4G4_TIGCA</name>
<proteinExistence type="predicted"/>
<protein>
    <submittedName>
        <fullName evidence="1">Uncharacterized protein</fullName>
    </submittedName>
</protein>
<evidence type="ECO:0000313" key="2">
    <source>
        <dbReference type="Proteomes" id="UP000318571"/>
    </source>
</evidence>
<dbReference type="Proteomes" id="UP000318571">
    <property type="component" value="Chromosome 7"/>
</dbReference>